<reference evidence="1" key="1">
    <citation type="journal article" date="2020" name="Nature">
        <title>Giant virus diversity and host interactions through global metagenomics.</title>
        <authorList>
            <person name="Schulz F."/>
            <person name="Roux S."/>
            <person name="Paez-Espino D."/>
            <person name="Jungbluth S."/>
            <person name="Walsh D.A."/>
            <person name="Denef V.J."/>
            <person name="McMahon K.D."/>
            <person name="Konstantinidis K.T."/>
            <person name="Eloe-Fadrosh E.A."/>
            <person name="Kyrpides N.C."/>
            <person name="Woyke T."/>
        </authorList>
    </citation>
    <scope>NUCLEOTIDE SEQUENCE</scope>
    <source>
        <strain evidence="1">GVMAG-M-3300027708-51</strain>
    </source>
</reference>
<dbReference type="AlphaFoldDB" id="A0A6C0JLB0"/>
<sequence>MSTDTAAVPEPVSVAVPVAPVDTATKTAEEIAGMYNVVDWKKPVPTALAIYAHVSTMTALTGDQRLKAVQQVIVIIAKRAGTSEDESAATFFATQVLPHIVHAVEVVASGKAPAVEAVADFAQKEMKAVAPVVLAEVKKVSRWCCK</sequence>
<protein>
    <submittedName>
        <fullName evidence="1">Uncharacterized protein</fullName>
    </submittedName>
</protein>
<dbReference type="EMBL" id="MN740401">
    <property type="protein sequence ID" value="QHU04608.1"/>
    <property type="molecule type" value="Genomic_DNA"/>
</dbReference>
<organism evidence="1">
    <name type="scientific">viral metagenome</name>
    <dbReference type="NCBI Taxonomy" id="1070528"/>
    <lineage>
        <taxon>unclassified sequences</taxon>
        <taxon>metagenomes</taxon>
        <taxon>organismal metagenomes</taxon>
    </lineage>
</organism>
<name>A0A6C0JLB0_9ZZZZ</name>
<evidence type="ECO:0000313" key="1">
    <source>
        <dbReference type="EMBL" id="QHU04608.1"/>
    </source>
</evidence>
<proteinExistence type="predicted"/>
<accession>A0A6C0JLB0</accession>